<dbReference type="GO" id="GO:0003677">
    <property type="term" value="F:DNA binding"/>
    <property type="evidence" value="ECO:0007669"/>
    <property type="project" value="InterPro"/>
</dbReference>
<evidence type="ECO:0000259" key="2">
    <source>
        <dbReference type="PROSITE" id="PS51029"/>
    </source>
</evidence>
<dbReference type="InterPro" id="IPR006578">
    <property type="entry name" value="MADF-dom"/>
</dbReference>
<dbReference type="GO" id="GO:0006357">
    <property type="term" value="P:regulation of transcription by RNA polymerase II"/>
    <property type="evidence" value="ECO:0007669"/>
    <property type="project" value="TreeGrafter"/>
</dbReference>
<dbReference type="SMART" id="SM00595">
    <property type="entry name" value="MADF"/>
    <property type="match status" value="1"/>
</dbReference>
<accession>A0A2H1X075</accession>
<dbReference type="InterPro" id="IPR039353">
    <property type="entry name" value="TF_Adf1"/>
</dbReference>
<dbReference type="EMBL" id="ODYU01012392">
    <property type="protein sequence ID" value="SOQ58677.1"/>
    <property type="molecule type" value="Genomic_DNA"/>
</dbReference>
<dbReference type="PANTHER" id="PTHR12243:SF69">
    <property type="entry name" value="SI:CH73-59F11.3"/>
    <property type="match status" value="1"/>
</dbReference>
<dbReference type="PROSITE" id="PS51029">
    <property type="entry name" value="MADF"/>
    <property type="match status" value="1"/>
</dbReference>
<feature type="region of interest" description="Disordered" evidence="1">
    <location>
        <begin position="193"/>
        <end position="237"/>
    </location>
</feature>
<evidence type="ECO:0000256" key="1">
    <source>
        <dbReference type="SAM" id="MobiDB-lite"/>
    </source>
</evidence>
<name>A0A2H1X075_SPOFR</name>
<protein>
    <submittedName>
        <fullName evidence="3">SFRICE_030213</fullName>
    </submittedName>
</protein>
<dbReference type="Pfam" id="PF10545">
    <property type="entry name" value="MADF_DNA_bdg"/>
    <property type="match status" value="1"/>
</dbReference>
<reference evidence="3" key="1">
    <citation type="submission" date="2016-07" db="EMBL/GenBank/DDBJ databases">
        <authorList>
            <person name="Bretaudeau A."/>
        </authorList>
    </citation>
    <scope>NUCLEOTIDE SEQUENCE</scope>
    <source>
        <strain evidence="3">Rice</strain>
        <tissue evidence="3">Whole body</tissue>
    </source>
</reference>
<dbReference type="Pfam" id="PF02944">
    <property type="entry name" value="BESS"/>
    <property type="match status" value="1"/>
</dbReference>
<feature type="domain" description="MADF" evidence="2">
    <location>
        <begin position="22"/>
        <end position="115"/>
    </location>
</feature>
<evidence type="ECO:0000313" key="3">
    <source>
        <dbReference type="EMBL" id="SOQ58677.1"/>
    </source>
</evidence>
<feature type="compositionally biased region" description="Basic and acidic residues" evidence="1">
    <location>
        <begin position="193"/>
        <end position="205"/>
    </location>
</feature>
<sequence>MANTTGDDYFYVEGRVTNLIETLIEEVAATPALWNRYDNNYNRAAMDAEWARIAGLLGKEKDFIKQKWRNLRDQFIRESKKVKVPYDNPTKPYIEYYRGKWLYFEKMLFLRKSLPTNVVTVVDCEFPEEMEVQGNTIIKEEVEEYDENTLLSNSMYSVDHNSFDGATPVHSLSIGTDNNLIIKPKDEIIEKVNEGEKQLDASKTDSRKRKCSDSTESVVSEKNKRLSVNGNSSDDQTEIDDDLHFVKSLVPFLRKLSPIRKLLGVSPGILHTGHNTRLRANTENFSINRKKPSNTLPNPGLRSIKRYFVFWGDNHAMTSPALGEARGSVRPLLTKNQPVPTPAF</sequence>
<proteinExistence type="predicted"/>
<gene>
    <name evidence="3" type="ORF">SFRICE_030213</name>
</gene>
<dbReference type="GO" id="GO:0005634">
    <property type="term" value="C:nucleus"/>
    <property type="evidence" value="ECO:0007669"/>
    <property type="project" value="TreeGrafter"/>
</dbReference>
<feature type="compositionally biased region" description="Polar residues" evidence="1">
    <location>
        <begin position="225"/>
        <end position="234"/>
    </location>
</feature>
<dbReference type="PANTHER" id="PTHR12243">
    <property type="entry name" value="MADF DOMAIN TRANSCRIPTION FACTOR"/>
    <property type="match status" value="1"/>
</dbReference>
<dbReference type="GO" id="GO:0005667">
    <property type="term" value="C:transcription regulator complex"/>
    <property type="evidence" value="ECO:0007669"/>
    <property type="project" value="TreeGrafter"/>
</dbReference>
<organism evidence="3">
    <name type="scientific">Spodoptera frugiperda</name>
    <name type="common">Fall armyworm</name>
    <dbReference type="NCBI Taxonomy" id="7108"/>
    <lineage>
        <taxon>Eukaryota</taxon>
        <taxon>Metazoa</taxon>
        <taxon>Ecdysozoa</taxon>
        <taxon>Arthropoda</taxon>
        <taxon>Hexapoda</taxon>
        <taxon>Insecta</taxon>
        <taxon>Pterygota</taxon>
        <taxon>Neoptera</taxon>
        <taxon>Endopterygota</taxon>
        <taxon>Lepidoptera</taxon>
        <taxon>Glossata</taxon>
        <taxon>Ditrysia</taxon>
        <taxon>Noctuoidea</taxon>
        <taxon>Noctuidae</taxon>
        <taxon>Amphipyrinae</taxon>
        <taxon>Spodoptera</taxon>
    </lineage>
</organism>
<dbReference type="InterPro" id="IPR004210">
    <property type="entry name" value="BESS_motif"/>
</dbReference>
<dbReference type="AlphaFoldDB" id="A0A2H1X075"/>